<keyword evidence="1" id="KW-0235">DNA replication</keyword>
<keyword evidence="1" id="KW-0411">Iron-sulfur</keyword>
<comment type="function">
    <text evidence="1">DNA polymerase II participates in chromosomal DNA replication.</text>
</comment>
<dbReference type="PANTHER" id="PTHR10670:SF0">
    <property type="entry name" value="DNA POLYMERASE EPSILON CATALYTIC SUBUNIT A"/>
    <property type="match status" value="1"/>
</dbReference>
<reference evidence="2 3" key="1">
    <citation type="submission" date="2021-11" db="EMBL/GenBank/DDBJ databases">
        <authorList>
            <person name="Islam A."/>
            <person name="Islam S."/>
            <person name="Flora M.S."/>
            <person name="Rahman M."/>
            <person name="Ziaur R.M."/>
            <person name="Epstein J.H."/>
            <person name="Hassan M."/>
            <person name="Klassen M."/>
            <person name="Woodard K."/>
            <person name="Webb A."/>
            <person name="Webby R.J."/>
            <person name="El Zowalaty M.E."/>
        </authorList>
    </citation>
    <scope>NUCLEOTIDE SEQUENCE [LARGE SCALE GENOMIC DNA]</scope>
    <source>
        <strain evidence="2">Pbs1</strain>
    </source>
</reference>
<dbReference type="Proteomes" id="UP001158986">
    <property type="component" value="Unassembled WGS sequence"/>
</dbReference>
<evidence type="ECO:0000313" key="2">
    <source>
        <dbReference type="EMBL" id="CAH0514577.1"/>
    </source>
</evidence>
<dbReference type="SUPFAM" id="SSF56672">
    <property type="entry name" value="DNA/RNA polymerases"/>
    <property type="match status" value="1"/>
</dbReference>
<protein>
    <recommendedName>
        <fullName evidence="1">DNA polymerase epsilon catalytic subunit</fullName>
        <ecNumber evidence="1">2.7.7.7</ecNumber>
    </recommendedName>
</protein>
<keyword evidence="1" id="KW-0239">DNA-directed DNA polymerase</keyword>
<evidence type="ECO:0000256" key="1">
    <source>
        <dbReference type="RuleBase" id="RU365029"/>
    </source>
</evidence>
<name>A0ABN8CN80_9STRA</name>
<comment type="cofactor">
    <cofactor evidence="1">
        <name>[4Fe-4S] cluster</name>
        <dbReference type="ChEBI" id="CHEBI:49883"/>
    </cofactor>
</comment>
<comment type="caution">
    <text evidence="2">The sequence shown here is derived from an EMBL/GenBank/DDBJ whole genome shotgun (WGS) entry which is preliminary data.</text>
</comment>
<dbReference type="InterPro" id="IPR029703">
    <property type="entry name" value="POL2"/>
</dbReference>
<evidence type="ECO:0000313" key="3">
    <source>
        <dbReference type="Proteomes" id="UP001158986"/>
    </source>
</evidence>
<accession>A0ABN8CN80</accession>
<keyword evidence="1" id="KW-0808">Transferase</keyword>
<dbReference type="InterPro" id="IPR023211">
    <property type="entry name" value="DNA_pol_palm_dom_sf"/>
</dbReference>
<proteinExistence type="inferred from homology"/>
<keyword evidence="1" id="KW-0863">Zinc-finger</keyword>
<keyword evidence="3" id="KW-1185">Reference proteome</keyword>
<sequence>MDWVWRGDFYPATRPEYYSIKTQIEYESFSLKKKGVGMNKGVVMNQDPAKRTNDAGYTVPFAQLPLDKQEQLLKHRFKSYCSSVYKKTKVTEEQQRSATVCMRENPFYVNTVRAFRDRRYDYKGLTKVWKKKVSEAAVAKDLLAKIDAQNKCLVYDSLQLAHKCILNSFYGYVMRNGGNRILLTLGLLLKEEVVLQIKSRPKERSAIARRTCAEYRQVLRMATVAAIAVVRSWKSSNLRRRDLGTYRASAPLAATSACCKQIIFDYEFTHGFYTDTAAK</sequence>
<keyword evidence="1" id="KW-0004">4Fe-4S</keyword>
<comment type="similarity">
    <text evidence="1">Belongs to the DNA polymerase type-B family.</text>
</comment>
<dbReference type="EMBL" id="CAKLCB010000074">
    <property type="protein sequence ID" value="CAH0514577.1"/>
    <property type="molecule type" value="Genomic_DNA"/>
</dbReference>
<comment type="subcellular location">
    <subcellularLocation>
        <location evidence="1">Nucleus</location>
    </subcellularLocation>
</comment>
<keyword evidence="1" id="KW-0479">Metal-binding</keyword>
<dbReference type="InterPro" id="IPR043502">
    <property type="entry name" value="DNA/RNA_pol_sf"/>
</dbReference>
<keyword evidence="1" id="KW-0548">Nucleotidyltransferase</keyword>
<comment type="catalytic activity">
    <reaction evidence="1">
        <text>DNA(n) + a 2'-deoxyribonucleoside 5'-triphosphate = DNA(n+1) + diphosphate</text>
        <dbReference type="Rhea" id="RHEA:22508"/>
        <dbReference type="Rhea" id="RHEA-COMP:17339"/>
        <dbReference type="Rhea" id="RHEA-COMP:17340"/>
        <dbReference type="ChEBI" id="CHEBI:33019"/>
        <dbReference type="ChEBI" id="CHEBI:61560"/>
        <dbReference type="ChEBI" id="CHEBI:173112"/>
        <dbReference type="EC" id="2.7.7.7"/>
    </reaction>
</comment>
<keyword evidence="1" id="KW-0539">Nucleus</keyword>
<dbReference type="PANTHER" id="PTHR10670">
    <property type="entry name" value="DNA POLYMERASE EPSILON CATALYTIC SUBUNIT A"/>
    <property type="match status" value="1"/>
</dbReference>
<keyword evidence="1" id="KW-0408">Iron</keyword>
<organism evidence="2 3">
    <name type="scientific">Peronospora belbahrii</name>
    <dbReference type="NCBI Taxonomy" id="622444"/>
    <lineage>
        <taxon>Eukaryota</taxon>
        <taxon>Sar</taxon>
        <taxon>Stramenopiles</taxon>
        <taxon>Oomycota</taxon>
        <taxon>Peronosporomycetes</taxon>
        <taxon>Peronosporales</taxon>
        <taxon>Peronosporaceae</taxon>
        <taxon>Peronospora</taxon>
    </lineage>
</organism>
<keyword evidence="1" id="KW-0862">Zinc</keyword>
<dbReference type="EC" id="2.7.7.7" evidence="1"/>
<keyword evidence="1" id="KW-0238">DNA-binding</keyword>
<dbReference type="Gene3D" id="3.90.1600.10">
    <property type="entry name" value="Palm domain of DNA polymerase"/>
    <property type="match status" value="1"/>
</dbReference>
<gene>
    <name evidence="2" type="ORF">PBS001_LOCUS1323</name>
</gene>